<dbReference type="AlphaFoldDB" id="A0ABD2C4T5"/>
<protein>
    <submittedName>
        <fullName evidence="1">Uncharacterized protein</fullName>
    </submittedName>
</protein>
<evidence type="ECO:0000313" key="2">
    <source>
        <dbReference type="Proteomes" id="UP001607303"/>
    </source>
</evidence>
<organism evidence="1 2">
    <name type="scientific">Vespula maculifrons</name>
    <name type="common">Eastern yellow jacket</name>
    <name type="synonym">Wasp</name>
    <dbReference type="NCBI Taxonomy" id="7453"/>
    <lineage>
        <taxon>Eukaryota</taxon>
        <taxon>Metazoa</taxon>
        <taxon>Ecdysozoa</taxon>
        <taxon>Arthropoda</taxon>
        <taxon>Hexapoda</taxon>
        <taxon>Insecta</taxon>
        <taxon>Pterygota</taxon>
        <taxon>Neoptera</taxon>
        <taxon>Endopterygota</taxon>
        <taxon>Hymenoptera</taxon>
        <taxon>Apocrita</taxon>
        <taxon>Aculeata</taxon>
        <taxon>Vespoidea</taxon>
        <taxon>Vespidae</taxon>
        <taxon>Vespinae</taxon>
        <taxon>Vespula</taxon>
    </lineage>
</organism>
<reference evidence="1 2" key="1">
    <citation type="journal article" date="2024" name="Ann. Entomol. Soc. Am.">
        <title>Genomic analyses of the southern and eastern yellowjacket wasps (Hymenoptera: Vespidae) reveal evolutionary signatures of social life.</title>
        <authorList>
            <person name="Catto M.A."/>
            <person name="Caine P.B."/>
            <person name="Orr S.E."/>
            <person name="Hunt B.G."/>
            <person name="Goodisman M.A.D."/>
        </authorList>
    </citation>
    <scope>NUCLEOTIDE SEQUENCE [LARGE SCALE GENOMIC DNA]</scope>
    <source>
        <strain evidence="1">232</strain>
        <tissue evidence="1">Head and thorax</tissue>
    </source>
</reference>
<comment type="caution">
    <text evidence="1">The sequence shown here is derived from an EMBL/GenBank/DDBJ whole genome shotgun (WGS) entry which is preliminary data.</text>
</comment>
<gene>
    <name evidence="1" type="ORF">V1477_011244</name>
</gene>
<dbReference type="EMBL" id="JAYRBN010000061">
    <property type="protein sequence ID" value="KAL2739855.1"/>
    <property type="molecule type" value="Genomic_DNA"/>
</dbReference>
<name>A0ABD2C4T5_VESMC</name>
<proteinExistence type="predicted"/>
<accession>A0ABD2C4T5</accession>
<evidence type="ECO:0000313" key="1">
    <source>
        <dbReference type="EMBL" id="KAL2739855.1"/>
    </source>
</evidence>
<dbReference type="Proteomes" id="UP001607303">
    <property type="component" value="Unassembled WGS sequence"/>
</dbReference>
<keyword evidence="2" id="KW-1185">Reference proteome</keyword>
<sequence length="124" mass="14521">MYYLDVSFFAYFLLVSRYVVLEEINFEKFRTHRLFEHRNWSCILKEKHITSSEAIVWRRRSQVCDRHIKVQHLGTFVLTALFELVKFSTDRGRSVRVTSVLRYVGGPVTSAVISPPLLRVGSPD</sequence>